<protein>
    <submittedName>
        <fullName evidence="3">Type B chloramphenicol O-acetyltransferase</fullName>
    </submittedName>
</protein>
<dbReference type="AlphaFoldDB" id="A0AA44QC28"/>
<dbReference type="InterPro" id="IPR050179">
    <property type="entry name" value="Trans_hexapeptide_repeat"/>
</dbReference>
<accession>A0AA44QC28</accession>
<name>A0AA44QC28_BACCE</name>
<dbReference type="PANTHER" id="PTHR43300">
    <property type="entry name" value="ACETYLTRANSFERASE"/>
    <property type="match status" value="1"/>
</dbReference>
<keyword evidence="2" id="KW-0677">Repeat</keyword>
<sequence length="217" mass="25213">MKTNPFKHWTEMQFLKDRVKNPLIEVGEHSYYAGYYAGGEFEDICVRYIWGDEQSQEMYNPMEDYGWIVDRIKIGKYCCFASGVVFMMGGNHNHNPNWITVYPFQEKIVESYKPKGDTIIGNDVWIGTEAMIMPGVKIGDGAIIASRSVVTKDVEPYTLIGGNPAKFIKKRFTESDIARLLEMKWWDWKEKEIQNAVDILSSSNIDELYQYYKKNIL</sequence>
<evidence type="ECO:0000313" key="3">
    <source>
        <dbReference type="EMBL" id="PFS02875.1"/>
    </source>
</evidence>
<dbReference type="CDD" id="cd03349">
    <property type="entry name" value="LbH_XAT"/>
    <property type="match status" value="1"/>
</dbReference>
<dbReference type="Gene3D" id="2.160.10.10">
    <property type="entry name" value="Hexapeptide repeat proteins"/>
    <property type="match status" value="1"/>
</dbReference>
<dbReference type="Pfam" id="PF00132">
    <property type="entry name" value="Hexapep"/>
    <property type="match status" value="1"/>
</dbReference>
<dbReference type="InterPro" id="IPR011004">
    <property type="entry name" value="Trimer_LpxA-like_sf"/>
</dbReference>
<organism evidence="3 4">
    <name type="scientific">Bacillus cereus</name>
    <dbReference type="NCBI Taxonomy" id="1396"/>
    <lineage>
        <taxon>Bacteria</taxon>
        <taxon>Bacillati</taxon>
        <taxon>Bacillota</taxon>
        <taxon>Bacilli</taxon>
        <taxon>Bacillales</taxon>
        <taxon>Bacillaceae</taxon>
        <taxon>Bacillus</taxon>
        <taxon>Bacillus cereus group</taxon>
    </lineage>
</organism>
<keyword evidence="1" id="KW-0808">Transferase</keyword>
<evidence type="ECO:0000256" key="2">
    <source>
        <dbReference type="ARBA" id="ARBA00022737"/>
    </source>
</evidence>
<dbReference type="PANTHER" id="PTHR43300:SF11">
    <property type="entry name" value="ACETYLTRANSFERASE RV3034C-RELATED"/>
    <property type="match status" value="1"/>
</dbReference>
<reference evidence="3 4" key="1">
    <citation type="submission" date="2017-09" db="EMBL/GenBank/DDBJ databases">
        <title>Large-scale bioinformatics analysis of Bacillus genomes uncovers conserved roles of natural products in bacterial physiology.</title>
        <authorList>
            <consortium name="Agbiome Team Llc"/>
            <person name="Bleich R.M."/>
            <person name="Grubbs K.J."/>
            <person name="Santa Maria K.C."/>
            <person name="Allen S.E."/>
            <person name="Farag S."/>
            <person name="Shank E.A."/>
            <person name="Bowers A."/>
        </authorList>
    </citation>
    <scope>NUCLEOTIDE SEQUENCE [LARGE SCALE GENOMIC DNA]</scope>
    <source>
        <strain evidence="3 4">AFS067272</strain>
    </source>
</reference>
<comment type="caution">
    <text evidence="3">The sequence shown here is derived from an EMBL/GenBank/DDBJ whole genome shotgun (WGS) entry which is preliminary data.</text>
</comment>
<proteinExistence type="predicted"/>
<evidence type="ECO:0000313" key="4">
    <source>
        <dbReference type="Proteomes" id="UP000226357"/>
    </source>
</evidence>
<dbReference type="EMBL" id="NVBO01000063">
    <property type="protein sequence ID" value="PFS02875.1"/>
    <property type="molecule type" value="Genomic_DNA"/>
</dbReference>
<dbReference type="PROSITE" id="PS00101">
    <property type="entry name" value="HEXAPEP_TRANSFERASES"/>
    <property type="match status" value="1"/>
</dbReference>
<gene>
    <name evidence="3" type="ORF">COK38_08445</name>
</gene>
<dbReference type="RefSeq" id="WP_000856310.1">
    <property type="nucleotide sequence ID" value="NZ_NUYJ01000006.1"/>
</dbReference>
<dbReference type="SUPFAM" id="SSF51161">
    <property type="entry name" value="Trimeric LpxA-like enzymes"/>
    <property type="match status" value="1"/>
</dbReference>
<evidence type="ECO:0000256" key="1">
    <source>
        <dbReference type="ARBA" id="ARBA00022679"/>
    </source>
</evidence>
<dbReference type="Proteomes" id="UP000226357">
    <property type="component" value="Unassembled WGS sequence"/>
</dbReference>
<dbReference type="InterPro" id="IPR018357">
    <property type="entry name" value="Hexapep_transf_CS"/>
</dbReference>
<dbReference type="InterPro" id="IPR001451">
    <property type="entry name" value="Hexapep"/>
</dbReference>
<dbReference type="GO" id="GO:0016740">
    <property type="term" value="F:transferase activity"/>
    <property type="evidence" value="ECO:0007669"/>
    <property type="project" value="UniProtKB-KW"/>
</dbReference>